<dbReference type="AlphaFoldDB" id="A0A0D2BJL5"/>
<dbReference type="Proteomes" id="UP000053328">
    <property type="component" value="Unassembled WGS sequence"/>
</dbReference>
<feature type="domain" description="Heterokaryon incompatibility" evidence="1">
    <location>
        <begin position="179"/>
        <end position="328"/>
    </location>
</feature>
<gene>
    <name evidence="2" type="ORF">PV08_10789</name>
</gene>
<dbReference type="InterPro" id="IPR010730">
    <property type="entry name" value="HET"/>
</dbReference>
<reference evidence="2 3" key="1">
    <citation type="submission" date="2015-01" db="EMBL/GenBank/DDBJ databases">
        <title>The Genome Sequence of Exophiala spinifera CBS89968.</title>
        <authorList>
            <consortium name="The Broad Institute Genomics Platform"/>
            <person name="Cuomo C."/>
            <person name="de Hoog S."/>
            <person name="Gorbushina A."/>
            <person name="Stielow B."/>
            <person name="Teixiera M."/>
            <person name="Abouelleil A."/>
            <person name="Chapman S.B."/>
            <person name="Priest M."/>
            <person name="Young S.K."/>
            <person name="Wortman J."/>
            <person name="Nusbaum C."/>
            <person name="Birren B."/>
        </authorList>
    </citation>
    <scope>NUCLEOTIDE SEQUENCE [LARGE SCALE GENOMIC DNA]</scope>
    <source>
        <strain evidence="2 3">CBS 89968</strain>
    </source>
</reference>
<proteinExistence type="predicted"/>
<accession>A0A0D2BJL5</accession>
<dbReference type="OrthoDB" id="4161705at2759"/>
<dbReference type="STRING" id="91928.A0A0D2BJL5"/>
<organism evidence="2 3">
    <name type="scientific">Exophiala spinifera</name>
    <dbReference type="NCBI Taxonomy" id="91928"/>
    <lineage>
        <taxon>Eukaryota</taxon>
        <taxon>Fungi</taxon>
        <taxon>Dikarya</taxon>
        <taxon>Ascomycota</taxon>
        <taxon>Pezizomycotina</taxon>
        <taxon>Eurotiomycetes</taxon>
        <taxon>Chaetothyriomycetidae</taxon>
        <taxon>Chaetothyriales</taxon>
        <taxon>Herpotrichiellaceae</taxon>
        <taxon>Exophiala</taxon>
    </lineage>
</organism>
<dbReference type="HOGENOM" id="CLU_002639_2_12_1"/>
<name>A0A0D2BJL5_9EURO</name>
<evidence type="ECO:0000313" key="3">
    <source>
        <dbReference type="Proteomes" id="UP000053328"/>
    </source>
</evidence>
<sequence>MLCILCKSLISKCLFHTAQGKPQWLDFRHEGRTERGLRARLGCDLCSLSIQLEPEEVGDSSTSAEGAPFPASFWWCGTRYEIFEPERLTKAEDYDGIQGARDEYSLTEFRQAQRDVPTRTDDPSSLELVKDWLEVCTTRHTQCRRIATTKLPTRVIYVGEVPGLDDVYLVESKGRAGTYVALSHRWGDEQPLTTTSNNFHKHLEGIPLASLPSTFRDAVATLRAVGIRYLWIDSLCILQDSIQDWANEATKMADVYSNALFTISASSANSAREGLFRTRAVTPTVKFDWRFLDGSRPPTTLGLRPSLPSFDEEMKASPLAPRGWIYQERILSSAILHFGRESLFWECKTAVLSQPIPILPEAPPAISRHFGDLGFMSQDLTRQFWRSFAQFTAEERSWQNGPCGWKDIIKVFSRKTFTKPEDRYAAILGVASKFGGLTSSNFRSGLWMSDILLELAWVFDNMAGGGMNMCKAQGQIRSPSWSWISVDYPVTWLYDVEERNNNVQGDTSAAALNDGDGRDTTRAEDLVNYCQQSTTQFTLRLRELMVQPTNFEGIEKGDGRNLVTMQNRRDWQVHELLGVLDPGRTLPKKIHLLRLCHNQCMILGEAAIFLLVKRVGMPNPECYGDLGTFKRIGIGTATFEAMQDFFMFGKEGILSLV</sequence>
<protein>
    <recommendedName>
        <fullName evidence="1">Heterokaryon incompatibility domain-containing protein</fullName>
    </recommendedName>
</protein>
<dbReference type="PANTHER" id="PTHR33112">
    <property type="entry name" value="DOMAIN PROTEIN, PUTATIVE-RELATED"/>
    <property type="match status" value="1"/>
</dbReference>
<dbReference type="VEuPathDB" id="FungiDB:PV08_10789"/>
<evidence type="ECO:0000259" key="1">
    <source>
        <dbReference type="Pfam" id="PF06985"/>
    </source>
</evidence>
<dbReference type="PANTHER" id="PTHR33112:SF16">
    <property type="entry name" value="HETEROKARYON INCOMPATIBILITY DOMAIN-CONTAINING PROTEIN"/>
    <property type="match status" value="1"/>
</dbReference>
<dbReference type="GeneID" id="27337872"/>
<keyword evidence="3" id="KW-1185">Reference proteome</keyword>
<dbReference type="RefSeq" id="XP_016231705.1">
    <property type="nucleotide sequence ID" value="XM_016385103.1"/>
</dbReference>
<evidence type="ECO:0000313" key="2">
    <source>
        <dbReference type="EMBL" id="KIW11489.1"/>
    </source>
</evidence>
<dbReference type="EMBL" id="KN847499">
    <property type="protein sequence ID" value="KIW11489.1"/>
    <property type="molecule type" value="Genomic_DNA"/>
</dbReference>
<dbReference type="Pfam" id="PF06985">
    <property type="entry name" value="HET"/>
    <property type="match status" value="1"/>
</dbReference>